<evidence type="ECO:0000256" key="1">
    <source>
        <dbReference type="ARBA" id="ARBA00000085"/>
    </source>
</evidence>
<dbReference type="PROSITE" id="PS50112">
    <property type="entry name" value="PAS"/>
    <property type="match status" value="2"/>
</dbReference>
<dbReference type="SUPFAM" id="SSF55785">
    <property type="entry name" value="PYP-like sensor domain (PAS domain)"/>
    <property type="match status" value="3"/>
</dbReference>
<comment type="catalytic activity">
    <reaction evidence="1">
        <text>ATP + protein L-histidine = ADP + protein N-phospho-L-histidine.</text>
        <dbReference type="EC" id="2.7.13.3"/>
    </reaction>
</comment>
<evidence type="ECO:0000313" key="11">
    <source>
        <dbReference type="Proteomes" id="UP000291562"/>
    </source>
</evidence>
<gene>
    <name evidence="10" type="ORF">ELE36_09670</name>
</gene>
<keyword evidence="3 4" id="KW-0597">Phosphoprotein</keyword>
<feature type="domain" description="PAS" evidence="8">
    <location>
        <begin position="303"/>
        <end position="344"/>
    </location>
</feature>
<dbReference type="EC" id="2.7.13.3" evidence="2"/>
<dbReference type="SMART" id="SM00448">
    <property type="entry name" value="REC"/>
    <property type="match status" value="1"/>
</dbReference>
<feature type="coiled-coil region" evidence="5">
    <location>
        <begin position="422"/>
        <end position="452"/>
    </location>
</feature>
<dbReference type="InterPro" id="IPR000014">
    <property type="entry name" value="PAS"/>
</dbReference>
<dbReference type="Pfam" id="PF13426">
    <property type="entry name" value="PAS_9"/>
    <property type="match status" value="1"/>
</dbReference>
<keyword evidence="11" id="KW-1185">Reference proteome</keyword>
<feature type="domain" description="Response regulatory" evidence="7">
    <location>
        <begin position="826"/>
        <end position="941"/>
    </location>
</feature>
<dbReference type="InterPro" id="IPR036097">
    <property type="entry name" value="HisK_dim/P_sf"/>
</dbReference>
<evidence type="ECO:0000259" key="8">
    <source>
        <dbReference type="PROSITE" id="PS50112"/>
    </source>
</evidence>
<dbReference type="SMART" id="SM00086">
    <property type="entry name" value="PAC"/>
    <property type="match status" value="3"/>
</dbReference>
<dbReference type="InterPro" id="IPR036890">
    <property type="entry name" value="HATPase_C_sf"/>
</dbReference>
<organism evidence="10 11">
    <name type="scientific">Pseudolysobacter antarcticus</name>
    <dbReference type="NCBI Taxonomy" id="2511995"/>
    <lineage>
        <taxon>Bacteria</taxon>
        <taxon>Pseudomonadati</taxon>
        <taxon>Pseudomonadota</taxon>
        <taxon>Gammaproteobacteria</taxon>
        <taxon>Lysobacterales</taxon>
        <taxon>Rhodanobacteraceae</taxon>
        <taxon>Pseudolysobacter</taxon>
    </lineage>
</organism>
<dbReference type="InterPro" id="IPR003594">
    <property type="entry name" value="HATPase_dom"/>
</dbReference>
<dbReference type="InterPro" id="IPR000700">
    <property type="entry name" value="PAS-assoc_C"/>
</dbReference>
<dbReference type="Pfam" id="PF08447">
    <property type="entry name" value="PAS_3"/>
    <property type="match status" value="1"/>
</dbReference>
<keyword evidence="10" id="KW-0418">Kinase</keyword>
<sequence length="944" mass="104593">MGRRNLEQLPWRAARNTYRSGFRRPPEIVKPGPFSERAAVFAPTGRDASIAVDLLREAGLASEIVADLNSVEHALYSGAGLAVIAEEGLLGADLTAIASWIVNQPSWSDFPFIVLTRRGGSDRNPAALRLSELLGNVSFLERPFHPTSFVSTVRTAVRARRRQYEARARLEELNDRQERLRFAQEAGGIGTFELFADTRMLSISEQFCRIWGLGDRSSVSLAELMQLVDAQDHDKIMTSAPELTTSALQYTEYRIHRPDTQEVRWLARRGEALPDGITGNNRFFGIVYDITERKNAELALRERDAFTRLLINSTTEAFYAVDTEGTTTLCNASFLRLLGFSDESEVLGRKLHTVIHHSHPDGSHYPVSECPIYCAASNGKPAIVDDEYFFRKDGSRIPVEYRTAPIVVNGVLQGAICTFVDITQRKRAADELKQLNATLEQRVEERTRERDRMWRLSGDLMGVRDISGRLLAVNQAWTTMLGWTEAELLHEDFSSLVHPDDRENSRNTLNELASNLPAFRFENRCRHKDGSYRLISWTTAFEDGQLYAIGRDITRERETEDALRQSQKMEAVGQLTGGIAHDFNNLLQSITAALEMLRLRDAKNTTHDVERLISVAMTSANKAASLVHHLLAFSRRQPLSPTPVDGNVLVASMRDLLTRTLGHAIQLEFVLADDLWLTLCDPNQLESAVLNLTINARDAMPGGGKLIVETSNVQQSDEPIGEASELNTGEYVCFSITDTGTGMSPETLAKAFEPFFTTKALGEGTGLGLSMVYGFASQSEGHAKIRSEIGRGTTISLYLPRYHGVVKTEITEFEKSPELRARLNECVLLVEDEPGIREVVAEVLKDLGLEVCVAEDGLAGLAVLESGRALNLLITDIGLPGMNGRTLADRARALYPDLPILLMTGYAENAALANGFLGAGMSMITKPFPLSVLTEKVQTILRPE</sequence>
<reference evidence="10 11" key="1">
    <citation type="submission" date="2019-01" db="EMBL/GenBank/DDBJ databases">
        <title>Pseudolysobacter antarctica gen. nov., sp. nov., isolated from Fildes Peninsula, Antarctica.</title>
        <authorList>
            <person name="Wei Z."/>
            <person name="Peng F."/>
        </authorList>
    </citation>
    <scope>NUCLEOTIDE SEQUENCE [LARGE SCALE GENOMIC DNA]</scope>
    <source>
        <strain evidence="10 11">AQ6-296</strain>
    </source>
</reference>
<dbReference type="InterPro" id="IPR004358">
    <property type="entry name" value="Sig_transdc_His_kin-like_C"/>
</dbReference>
<dbReference type="Proteomes" id="UP000291562">
    <property type="component" value="Chromosome"/>
</dbReference>
<dbReference type="OrthoDB" id="9770473at2"/>
<dbReference type="Pfam" id="PF02518">
    <property type="entry name" value="HATPase_c"/>
    <property type="match status" value="1"/>
</dbReference>
<dbReference type="PRINTS" id="PR00344">
    <property type="entry name" value="BCTRLSENSOR"/>
</dbReference>
<dbReference type="EMBL" id="CP035704">
    <property type="protein sequence ID" value="QBB70611.1"/>
    <property type="molecule type" value="Genomic_DNA"/>
</dbReference>
<protein>
    <recommendedName>
        <fullName evidence="2">histidine kinase</fullName>
        <ecNumber evidence="2">2.7.13.3</ecNumber>
    </recommendedName>
</protein>
<evidence type="ECO:0000259" key="6">
    <source>
        <dbReference type="PROSITE" id="PS50109"/>
    </source>
</evidence>
<evidence type="ECO:0000259" key="9">
    <source>
        <dbReference type="PROSITE" id="PS50113"/>
    </source>
</evidence>
<dbReference type="NCBIfam" id="TIGR00229">
    <property type="entry name" value="sensory_box"/>
    <property type="match status" value="3"/>
</dbReference>
<dbReference type="InterPro" id="IPR013655">
    <property type="entry name" value="PAS_fold_3"/>
</dbReference>
<dbReference type="Gene3D" id="3.30.565.10">
    <property type="entry name" value="Histidine kinase-like ATPase, C-terminal domain"/>
    <property type="match status" value="1"/>
</dbReference>
<evidence type="ECO:0000313" key="10">
    <source>
        <dbReference type="EMBL" id="QBB70611.1"/>
    </source>
</evidence>
<evidence type="ECO:0000256" key="5">
    <source>
        <dbReference type="SAM" id="Coils"/>
    </source>
</evidence>
<dbReference type="Gene3D" id="3.30.450.20">
    <property type="entry name" value="PAS domain"/>
    <property type="match status" value="3"/>
</dbReference>
<dbReference type="PANTHER" id="PTHR43065:SF42">
    <property type="entry name" value="TWO-COMPONENT SENSOR PPRA"/>
    <property type="match status" value="1"/>
</dbReference>
<name>A0A411HJF0_9GAMM</name>
<proteinExistence type="predicted"/>
<evidence type="ECO:0000259" key="7">
    <source>
        <dbReference type="PROSITE" id="PS50110"/>
    </source>
</evidence>
<evidence type="ECO:0000256" key="4">
    <source>
        <dbReference type="PROSITE-ProRule" id="PRU00169"/>
    </source>
</evidence>
<dbReference type="PROSITE" id="PS50110">
    <property type="entry name" value="RESPONSE_REGULATORY"/>
    <property type="match status" value="1"/>
</dbReference>
<dbReference type="SMART" id="SM00387">
    <property type="entry name" value="HATPase_c"/>
    <property type="match status" value="1"/>
</dbReference>
<dbReference type="Gene3D" id="2.10.70.100">
    <property type="match status" value="1"/>
</dbReference>
<dbReference type="Gene3D" id="1.10.287.130">
    <property type="match status" value="1"/>
</dbReference>
<dbReference type="Pfam" id="PF00512">
    <property type="entry name" value="HisKA"/>
    <property type="match status" value="1"/>
</dbReference>
<dbReference type="Gene3D" id="3.40.50.2300">
    <property type="match status" value="1"/>
</dbReference>
<dbReference type="SMART" id="SM00091">
    <property type="entry name" value="PAS"/>
    <property type="match status" value="3"/>
</dbReference>
<dbReference type="SMART" id="SM00388">
    <property type="entry name" value="HisKA"/>
    <property type="match status" value="1"/>
</dbReference>
<feature type="domain" description="PAS" evidence="8">
    <location>
        <begin position="465"/>
        <end position="516"/>
    </location>
</feature>
<feature type="domain" description="PAC" evidence="9">
    <location>
        <begin position="383"/>
        <end position="434"/>
    </location>
</feature>
<dbReference type="Pfam" id="PF00072">
    <property type="entry name" value="Response_reg"/>
    <property type="match status" value="1"/>
</dbReference>
<dbReference type="AlphaFoldDB" id="A0A411HJF0"/>
<dbReference type="InterPro" id="IPR011006">
    <property type="entry name" value="CheY-like_superfamily"/>
</dbReference>
<dbReference type="InterPro" id="IPR005467">
    <property type="entry name" value="His_kinase_dom"/>
</dbReference>
<accession>A0A411HJF0</accession>
<dbReference type="SUPFAM" id="SSF47384">
    <property type="entry name" value="Homodimeric domain of signal transducing histidine kinase"/>
    <property type="match status" value="1"/>
</dbReference>
<dbReference type="SUPFAM" id="SSF52172">
    <property type="entry name" value="CheY-like"/>
    <property type="match status" value="2"/>
</dbReference>
<dbReference type="InterPro" id="IPR001610">
    <property type="entry name" value="PAC"/>
</dbReference>
<dbReference type="PANTHER" id="PTHR43065">
    <property type="entry name" value="SENSOR HISTIDINE KINASE"/>
    <property type="match status" value="1"/>
</dbReference>
<dbReference type="PROSITE" id="PS50113">
    <property type="entry name" value="PAC"/>
    <property type="match status" value="2"/>
</dbReference>
<keyword evidence="10" id="KW-0808">Transferase</keyword>
<feature type="domain" description="Histidine kinase" evidence="6">
    <location>
        <begin position="578"/>
        <end position="803"/>
    </location>
</feature>
<evidence type="ECO:0000256" key="3">
    <source>
        <dbReference type="ARBA" id="ARBA00022553"/>
    </source>
</evidence>
<dbReference type="CDD" id="cd00130">
    <property type="entry name" value="PAS"/>
    <property type="match status" value="2"/>
</dbReference>
<dbReference type="KEGG" id="xbc:ELE36_09670"/>
<feature type="modified residue" description="4-aspartylphosphate" evidence="4">
    <location>
        <position position="876"/>
    </location>
</feature>
<evidence type="ECO:0000256" key="2">
    <source>
        <dbReference type="ARBA" id="ARBA00012438"/>
    </source>
</evidence>
<dbReference type="CDD" id="cd00082">
    <property type="entry name" value="HisKA"/>
    <property type="match status" value="1"/>
</dbReference>
<dbReference type="PROSITE" id="PS50109">
    <property type="entry name" value="HIS_KIN"/>
    <property type="match status" value="1"/>
</dbReference>
<dbReference type="InterPro" id="IPR001789">
    <property type="entry name" value="Sig_transdc_resp-reg_receiver"/>
</dbReference>
<dbReference type="SUPFAM" id="SSF55874">
    <property type="entry name" value="ATPase domain of HSP90 chaperone/DNA topoisomerase II/histidine kinase"/>
    <property type="match status" value="1"/>
</dbReference>
<keyword evidence="5" id="KW-0175">Coiled coil</keyword>
<dbReference type="GO" id="GO:0000155">
    <property type="term" value="F:phosphorelay sensor kinase activity"/>
    <property type="evidence" value="ECO:0007669"/>
    <property type="project" value="InterPro"/>
</dbReference>
<dbReference type="InterPro" id="IPR035965">
    <property type="entry name" value="PAS-like_dom_sf"/>
</dbReference>
<feature type="domain" description="PAC" evidence="9">
    <location>
        <begin position="249"/>
        <end position="302"/>
    </location>
</feature>
<dbReference type="InterPro" id="IPR003661">
    <property type="entry name" value="HisK_dim/P_dom"/>
</dbReference>